<gene>
    <name evidence="1" type="ORF">SPELUC_LOCUS1494</name>
</gene>
<keyword evidence="2" id="KW-1185">Reference proteome</keyword>
<protein>
    <submittedName>
        <fullName evidence="1">11863_t:CDS:1</fullName>
    </submittedName>
</protein>
<reference evidence="1" key="1">
    <citation type="submission" date="2021-06" db="EMBL/GenBank/DDBJ databases">
        <authorList>
            <person name="Kallberg Y."/>
            <person name="Tangrot J."/>
            <person name="Rosling A."/>
        </authorList>
    </citation>
    <scope>NUCLEOTIDE SEQUENCE</scope>
    <source>
        <strain evidence="1">28 12/20/2015</strain>
    </source>
</reference>
<proteinExistence type="predicted"/>
<dbReference type="EMBL" id="CAJVPW010000808">
    <property type="protein sequence ID" value="CAG8466441.1"/>
    <property type="molecule type" value="Genomic_DNA"/>
</dbReference>
<accession>A0ACA9KDK6</accession>
<name>A0ACA9KDK6_9GLOM</name>
<evidence type="ECO:0000313" key="2">
    <source>
        <dbReference type="Proteomes" id="UP000789366"/>
    </source>
</evidence>
<sequence length="115" mass="13470">MSLQNHSLFSNVFEENHEELVSLNTAFNQLSIVYKPQENLEIDNDSSELENNFLSINNSELDDLLLIDSNDNSNFDFDSVLSKTKIDIYRQIYMKQPFEDENNDVLNYNKILKNN</sequence>
<organism evidence="1 2">
    <name type="scientific">Cetraspora pellucida</name>
    <dbReference type="NCBI Taxonomy" id="1433469"/>
    <lineage>
        <taxon>Eukaryota</taxon>
        <taxon>Fungi</taxon>
        <taxon>Fungi incertae sedis</taxon>
        <taxon>Mucoromycota</taxon>
        <taxon>Glomeromycotina</taxon>
        <taxon>Glomeromycetes</taxon>
        <taxon>Diversisporales</taxon>
        <taxon>Gigasporaceae</taxon>
        <taxon>Cetraspora</taxon>
    </lineage>
</organism>
<dbReference type="Proteomes" id="UP000789366">
    <property type="component" value="Unassembled WGS sequence"/>
</dbReference>
<comment type="caution">
    <text evidence="1">The sequence shown here is derived from an EMBL/GenBank/DDBJ whole genome shotgun (WGS) entry which is preliminary data.</text>
</comment>
<evidence type="ECO:0000313" key="1">
    <source>
        <dbReference type="EMBL" id="CAG8466441.1"/>
    </source>
</evidence>